<evidence type="ECO:0000256" key="2">
    <source>
        <dbReference type="ARBA" id="ARBA00022638"/>
    </source>
</evidence>
<keyword evidence="2" id="KW-0081">Bacteriolytic enzyme</keyword>
<proteinExistence type="predicted"/>
<keyword evidence="1" id="KW-0929">Antimicrobial</keyword>
<evidence type="ECO:0000256" key="1">
    <source>
        <dbReference type="ARBA" id="ARBA00022529"/>
    </source>
</evidence>
<dbReference type="SMART" id="SM00644">
    <property type="entry name" value="Ami_2"/>
    <property type="match status" value="1"/>
</dbReference>
<dbReference type="SUPFAM" id="SSF55846">
    <property type="entry name" value="N-acetylmuramoyl-L-alanine amidase-like"/>
    <property type="match status" value="1"/>
</dbReference>
<dbReference type="EMBL" id="LR796356">
    <property type="protein sequence ID" value="CAB4139279.1"/>
    <property type="molecule type" value="Genomic_DNA"/>
</dbReference>
<sequence>MRTIDTIVIHCAATSPSMDIGAAEIDRWHRARGWFGCGYHFVIRRNGVLESASTSRCRPLFQAGAHVGDCGPGWNARSIGICLAGGVSEADPPGFSANTSKPEDNFTEAQRSTLIRLLRTLRDQFPFSRILGHRDLIKETKAPPKACPSFDVAAFLKQANF</sequence>
<dbReference type="InterPro" id="IPR002502">
    <property type="entry name" value="Amidase_domain"/>
</dbReference>
<accession>A0A6J5M648</accession>
<dbReference type="GO" id="GO:0042742">
    <property type="term" value="P:defense response to bacterium"/>
    <property type="evidence" value="ECO:0007669"/>
    <property type="project" value="UniProtKB-KW"/>
</dbReference>
<evidence type="ECO:0000313" key="4">
    <source>
        <dbReference type="EMBL" id="CAB4139279.1"/>
    </source>
</evidence>
<name>A0A6J5M648_9CAUD</name>
<gene>
    <name evidence="4" type="ORF">UFOVP347_11</name>
</gene>
<dbReference type="Pfam" id="PF01510">
    <property type="entry name" value="Amidase_2"/>
    <property type="match status" value="1"/>
</dbReference>
<dbReference type="Gene3D" id="3.40.80.10">
    <property type="entry name" value="Peptidoglycan recognition protein-like"/>
    <property type="match status" value="1"/>
</dbReference>
<evidence type="ECO:0000259" key="3">
    <source>
        <dbReference type="SMART" id="SM00644"/>
    </source>
</evidence>
<dbReference type="CDD" id="cd06583">
    <property type="entry name" value="PGRP"/>
    <property type="match status" value="1"/>
</dbReference>
<feature type="domain" description="N-acetylmuramoyl-L-alanine amidase" evidence="3">
    <location>
        <begin position="1"/>
        <end position="144"/>
    </location>
</feature>
<dbReference type="GO" id="GO:0009253">
    <property type="term" value="P:peptidoglycan catabolic process"/>
    <property type="evidence" value="ECO:0007669"/>
    <property type="project" value="InterPro"/>
</dbReference>
<dbReference type="GO" id="GO:0008745">
    <property type="term" value="F:N-acetylmuramoyl-L-alanine amidase activity"/>
    <property type="evidence" value="ECO:0007669"/>
    <property type="project" value="InterPro"/>
</dbReference>
<organism evidence="4">
    <name type="scientific">uncultured Caudovirales phage</name>
    <dbReference type="NCBI Taxonomy" id="2100421"/>
    <lineage>
        <taxon>Viruses</taxon>
        <taxon>Duplodnaviria</taxon>
        <taxon>Heunggongvirae</taxon>
        <taxon>Uroviricota</taxon>
        <taxon>Caudoviricetes</taxon>
        <taxon>Peduoviridae</taxon>
        <taxon>Maltschvirus</taxon>
        <taxon>Maltschvirus maltsch</taxon>
    </lineage>
</organism>
<protein>
    <submittedName>
        <fullName evidence="4">Lysozyme</fullName>
    </submittedName>
</protein>
<dbReference type="GO" id="GO:0001897">
    <property type="term" value="P:symbiont-mediated cytolysis of host cell"/>
    <property type="evidence" value="ECO:0007669"/>
    <property type="project" value="UniProtKB-ARBA"/>
</dbReference>
<dbReference type="InterPro" id="IPR036505">
    <property type="entry name" value="Amidase/PGRP_sf"/>
</dbReference>
<reference evidence="4" key="1">
    <citation type="submission" date="2020-04" db="EMBL/GenBank/DDBJ databases">
        <authorList>
            <person name="Chiriac C."/>
            <person name="Salcher M."/>
            <person name="Ghai R."/>
            <person name="Kavagutti S V."/>
        </authorList>
    </citation>
    <scope>NUCLEOTIDE SEQUENCE</scope>
</reference>